<dbReference type="Gene3D" id="1.10.357.10">
    <property type="entry name" value="Tetracycline Repressor, domain 2"/>
    <property type="match status" value="1"/>
</dbReference>
<dbReference type="SUPFAM" id="SSF48498">
    <property type="entry name" value="Tetracyclin repressor-like, C-terminal domain"/>
    <property type="match status" value="1"/>
</dbReference>
<dbReference type="SUPFAM" id="SSF46689">
    <property type="entry name" value="Homeodomain-like"/>
    <property type="match status" value="1"/>
</dbReference>
<dbReference type="PANTHER" id="PTHR43479">
    <property type="entry name" value="ACREF/ENVCD OPERON REPRESSOR-RELATED"/>
    <property type="match status" value="1"/>
</dbReference>
<dbReference type="RefSeq" id="WP_197662415.1">
    <property type="nucleotide sequence ID" value="NZ_JAEAGR010000017.1"/>
</dbReference>
<name>A0A8J7HAT6_9FIRM</name>
<dbReference type="Gene3D" id="1.10.10.60">
    <property type="entry name" value="Homeodomain-like"/>
    <property type="match status" value="1"/>
</dbReference>
<dbReference type="PRINTS" id="PR00455">
    <property type="entry name" value="HTHTETR"/>
</dbReference>
<evidence type="ECO:0000256" key="2">
    <source>
        <dbReference type="PROSITE-ProRule" id="PRU00335"/>
    </source>
</evidence>
<sequence>MGQGSITKDRIFQAALKQFAQHGFEGARMEKIAAEVGINKASLYFHFKSKEEIFQELFQNIITKYQVKMKQIMADTKDLSTKDKLIAIYQNYLEYNLNNPEMEFWNRVYYLPPSSISEEVVKTTVESKKDFISNLTGIMEDGIKNKELRSSNPQHMATTFYYLITCIDLSSDLMSKEEAFNEMEHCFDVLWSGIKGI</sequence>
<accession>A0A8J7HAT6</accession>
<organism evidence="4 5">
    <name type="scientific">Mobilitalea sibirica</name>
    <dbReference type="NCBI Taxonomy" id="1462919"/>
    <lineage>
        <taxon>Bacteria</taxon>
        <taxon>Bacillati</taxon>
        <taxon>Bacillota</taxon>
        <taxon>Clostridia</taxon>
        <taxon>Lachnospirales</taxon>
        <taxon>Lachnospiraceae</taxon>
        <taxon>Mobilitalea</taxon>
    </lineage>
</organism>
<dbReference type="InterPro" id="IPR050624">
    <property type="entry name" value="HTH-type_Tx_Regulator"/>
</dbReference>
<feature type="domain" description="HTH tetR-type" evidence="3">
    <location>
        <begin position="5"/>
        <end position="65"/>
    </location>
</feature>
<proteinExistence type="predicted"/>
<dbReference type="AlphaFoldDB" id="A0A8J7HAT6"/>
<dbReference type="InterPro" id="IPR009057">
    <property type="entry name" value="Homeodomain-like_sf"/>
</dbReference>
<keyword evidence="5" id="KW-1185">Reference proteome</keyword>
<protein>
    <submittedName>
        <fullName evidence="4">TetR/AcrR family transcriptional regulator</fullName>
    </submittedName>
</protein>
<evidence type="ECO:0000313" key="5">
    <source>
        <dbReference type="Proteomes" id="UP000623269"/>
    </source>
</evidence>
<dbReference type="InterPro" id="IPR001647">
    <property type="entry name" value="HTH_TetR"/>
</dbReference>
<comment type="caution">
    <text evidence="4">The sequence shown here is derived from an EMBL/GenBank/DDBJ whole genome shotgun (WGS) entry which is preliminary data.</text>
</comment>
<dbReference type="GO" id="GO:0003677">
    <property type="term" value="F:DNA binding"/>
    <property type="evidence" value="ECO:0007669"/>
    <property type="project" value="UniProtKB-UniRule"/>
</dbReference>
<dbReference type="PANTHER" id="PTHR43479:SF11">
    <property type="entry name" value="ACREF_ENVCD OPERON REPRESSOR-RELATED"/>
    <property type="match status" value="1"/>
</dbReference>
<dbReference type="InterPro" id="IPR036271">
    <property type="entry name" value="Tet_transcr_reg_TetR-rel_C_sf"/>
</dbReference>
<dbReference type="PROSITE" id="PS50977">
    <property type="entry name" value="HTH_TETR_2"/>
    <property type="match status" value="1"/>
</dbReference>
<dbReference type="Pfam" id="PF00440">
    <property type="entry name" value="TetR_N"/>
    <property type="match status" value="1"/>
</dbReference>
<evidence type="ECO:0000256" key="1">
    <source>
        <dbReference type="ARBA" id="ARBA00023125"/>
    </source>
</evidence>
<reference evidence="4" key="1">
    <citation type="submission" date="2020-12" db="EMBL/GenBank/DDBJ databases">
        <title>M. sibirica DSM 26468T genome.</title>
        <authorList>
            <person name="Thieme N."/>
            <person name="Rettenmaier R."/>
            <person name="Zverlov V."/>
            <person name="Liebl W."/>
        </authorList>
    </citation>
    <scope>NUCLEOTIDE SEQUENCE</scope>
    <source>
        <strain evidence="4">DSM 26468</strain>
    </source>
</reference>
<dbReference type="EMBL" id="JAEAGR010000017">
    <property type="protein sequence ID" value="MBH1942166.1"/>
    <property type="molecule type" value="Genomic_DNA"/>
</dbReference>
<evidence type="ECO:0000313" key="4">
    <source>
        <dbReference type="EMBL" id="MBH1942166.1"/>
    </source>
</evidence>
<dbReference type="Proteomes" id="UP000623269">
    <property type="component" value="Unassembled WGS sequence"/>
</dbReference>
<keyword evidence="1 2" id="KW-0238">DNA-binding</keyword>
<evidence type="ECO:0000259" key="3">
    <source>
        <dbReference type="PROSITE" id="PS50977"/>
    </source>
</evidence>
<feature type="DNA-binding region" description="H-T-H motif" evidence="2">
    <location>
        <begin position="28"/>
        <end position="47"/>
    </location>
</feature>
<gene>
    <name evidence="4" type="ORF">I5677_14785</name>
</gene>